<dbReference type="WBParaSite" id="TCNE_0001570101-mRNA-1">
    <property type="protein sequence ID" value="TCNE_0001570101-mRNA-1"/>
    <property type="gene ID" value="TCNE_0001570101"/>
</dbReference>
<sequence length="255" mass="27930">MLELWSVVVDGSVVIRDGCNELDDDRRRTAIITRTAMTQNPPSSGLHVPVVLWGKKPPRNRVSCIRPLPDGKTFVTGSFDGELIVWEMNEDTLSARIMIVGHESHVTAVSPTGVSATSTRFVSASSDGQLSVWESGDGRSVDTVLSTYVHRQITPFCTRSGAHNLCRLYCVGEYAEVIVLDPQDLNILFTLSSRVEPDWIVSIAFFKTNKNVDALNSESEGISATDTWEQGVFSTVICKEGKDLRGASDRVADVP</sequence>
<keyword evidence="1" id="KW-0853">WD repeat</keyword>
<evidence type="ECO:0000313" key="2">
    <source>
        <dbReference type="EMBL" id="VDM47021.1"/>
    </source>
</evidence>
<feature type="repeat" description="WD" evidence="1">
    <location>
        <begin position="69"/>
        <end position="96"/>
    </location>
</feature>
<protein>
    <submittedName>
        <fullName evidence="4">WD_REPEATS_REGION domain-containing protein</fullName>
    </submittedName>
</protein>
<dbReference type="Gene3D" id="2.130.10.10">
    <property type="entry name" value="YVTN repeat-like/Quinoprotein amine dehydrogenase"/>
    <property type="match status" value="1"/>
</dbReference>
<name>A0A183V4N0_TOXCA</name>
<dbReference type="SUPFAM" id="SSF50978">
    <property type="entry name" value="WD40 repeat-like"/>
    <property type="match status" value="1"/>
</dbReference>
<keyword evidence="3" id="KW-1185">Reference proteome</keyword>
<gene>
    <name evidence="2" type="ORF">TCNE_LOCUS15700</name>
</gene>
<dbReference type="PANTHER" id="PTHR44099">
    <property type="entry name" value="RABCONNECTIN-3B, ISOFORM A"/>
    <property type="match status" value="1"/>
</dbReference>
<dbReference type="PANTHER" id="PTHR44099:SF4">
    <property type="entry name" value="RABCONNECTIN-3B, ISOFORM A"/>
    <property type="match status" value="1"/>
</dbReference>
<dbReference type="Pfam" id="PF00400">
    <property type="entry name" value="WD40"/>
    <property type="match status" value="2"/>
</dbReference>
<reference evidence="2 3" key="2">
    <citation type="submission" date="2018-11" db="EMBL/GenBank/DDBJ databases">
        <authorList>
            <consortium name="Pathogen Informatics"/>
        </authorList>
    </citation>
    <scope>NUCLEOTIDE SEQUENCE [LARGE SCALE GENOMIC DNA]</scope>
</reference>
<evidence type="ECO:0000313" key="4">
    <source>
        <dbReference type="WBParaSite" id="TCNE_0001570101-mRNA-1"/>
    </source>
</evidence>
<dbReference type="InterPro" id="IPR001680">
    <property type="entry name" value="WD40_rpt"/>
</dbReference>
<organism evidence="3 4">
    <name type="scientific">Toxocara canis</name>
    <name type="common">Canine roundworm</name>
    <dbReference type="NCBI Taxonomy" id="6265"/>
    <lineage>
        <taxon>Eukaryota</taxon>
        <taxon>Metazoa</taxon>
        <taxon>Ecdysozoa</taxon>
        <taxon>Nematoda</taxon>
        <taxon>Chromadorea</taxon>
        <taxon>Rhabditida</taxon>
        <taxon>Spirurina</taxon>
        <taxon>Ascaridomorpha</taxon>
        <taxon>Ascaridoidea</taxon>
        <taxon>Toxocaridae</taxon>
        <taxon>Toxocara</taxon>
    </lineage>
</organism>
<dbReference type="Proteomes" id="UP000050794">
    <property type="component" value="Unassembled WGS sequence"/>
</dbReference>
<dbReference type="AlphaFoldDB" id="A0A183V4N0"/>
<feature type="repeat" description="WD" evidence="1">
    <location>
        <begin position="102"/>
        <end position="143"/>
    </location>
</feature>
<dbReference type="EMBL" id="UYWY01023036">
    <property type="protein sequence ID" value="VDM47021.1"/>
    <property type="molecule type" value="Genomic_DNA"/>
</dbReference>
<accession>A0A183V4N0</accession>
<reference evidence="4" key="1">
    <citation type="submission" date="2016-06" db="UniProtKB">
        <authorList>
            <consortium name="WormBaseParasite"/>
        </authorList>
    </citation>
    <scope>IDENTIFICATION</scope>
</reference>
<dbReference type="PROSITE" id="PS50082">
    <property type="entry name" value="WD_REPEATS_2"/>
    <property type="match status" value="2"/>
</dbReference>
<evidence type="ECO:0000256" key="1">
    <source>
        <dbReference type="PROSITE-ProRule" id="PRU00221"/>
    </source>
</evidence>
<dbReference type="InterPro" id="IPR049916">
    <property type="entry name" value="WDR72-like"/>
</dbReference>
<dbReference type="InterPro" id="IPR036322">
    <property type="entry name" value="WD40_repeat_dom_sf"/>
</dbReference>
<dbReference type="SMART" id="SM00320">
    <property type="entry name" value="WD40"/>
    <property type="match status" value="2"/>
</dbReference>
<evidence type="ECO:0000313" key="3">
    <source>
        <dbReference type="Proteomes" id="UP000050794"/>
    </source>
</evidence>
<dbReference type="GO" id="GO:0005737">
    <property type="term" value="C:cytoplasm"/>
    <property type="evidence" value="ECO:0007669"/>
    <property type="project" value="TreeGrafter"/>
</dbReference>
<dbReference type="InterPro" id="IPR015943">
    <property type="entry name" value="WD40/YVTN_repeat-like_dom_sf"/>
</dbReference>
<proteinExistence type="predicted"/>